<reference evidence="4 5" key="1">
    <citation type="journal article" date="2012" name="J. Bacteriol.">
        <title>Genome Sequence of Extracellular-Protease-Producing Alishewanella jeotgali Isolated from Traditional Korean Fermented Seafood.</title>
        <authorList>
            <person name="Jung J."/>
            <person name="Chun J."/>
            <person name="Park W."/>
        </authorList>
    </citation>
    <scope>NUCLEOTIDE SEQUENCE [LARGE SCALE GENOMIC DNA]</scope>
    <source>
        <strain evidence="4 5">KCTC 22429</strain>
    </source>
</reference>
<dbReference type="PANTHER" id="PTHR44196:SF1">
    <property type="entry name" value="DEHYDROGENASE_REDUCTASE SDR FAMILY MEMBER 7B"/>
    <property type="match status" value="1"/>
</dbReference>
<dbReference type="PROSITE" id="PS00061">
    <property type="entry name" value="ADH_SHORT"/>
    <property type="match status" value="1"/>
</dbReference>
<dbReference type="PATRIC" id="fig|1129374.4.peg.3041"/>
<dbReference type="Proteomes" id="UP000012046">
    <property type="component" value="Unassembled WGS sequence"/>
</dbReference>
<dbReference type="EMBL" id="AHTH01000049">
    <property type="protein sequence ID" value="EHR39704.1"/>
    <property type="molecule type" value="Genomic_DNA"/>
</dbReference>
<dbReference type="InterPro" id="IPR002347">
    <property type="entry name" value="SDR_fam"/>
</dbReference>
<gene>
    <name evidence="4" type="ORF">AJE_15364</name>
</gene>
<proteinExistence type="inferred from homology"/>
<dbReference type="RefSeq" id="WP_008951617.1">
    <property type="nucleotide sequence ID" value="NZ_AHTH01000049.1"/>
</dbReference>
<dbReference type="SUPFAM" id="SSF51735">
    <property type="entry name" value="NAD(P)-binding Rossmann-fold domains"/>
    <property type="match status" value="1"/>
</dbReference>
<dbReference type="InterPro" id="IPR036291">
    <property type="entry name" value="NAD(P)-bd_dom_sf"/>
</dbReference>
<dbReference type="SMART" id="SM00822">
    <property type="entry name" value="PKS_KR"/>
    <property type="match status" value="1"/>
</dbReference>
<feature type="domain" description="Ketoreductase" evidence="3">
    <location>
        <begin position="9"/>
        <end position="180"/>
    </location>
</feature>
<name>H3ZI62_9ALTE</name>
<keyword evidence="2" id="KW-0560">Oxidoreductase</keyword>
<dbReference type="InterPro" id="IPR057326">
    <property type="entry name" value="KR_dom"/>
</dbReference>
<dbReference type="NCBIfam" id="NF006565">
    <property type="entry name" value="PRK09072.1"/>
    <property type="match status" value="1"/>
</dbReference>
<dbReference type="GO" id="GO:0016020">
    <property type="term" value="C:membrane"/>
    <property type="evidence" value="ECO:0007669"/>
    <property type="project" value="TreeGrafter"/>
</dbReference>
<dbReference type="GO" id="GO:0016491">
    <property type="term" value="F:oxidoreductase activity"/>
    <property type="evidence" value="ECO:0007669"/>
    <property type="project" value="UniProtKB-KW"/>
</dbReference>
<dbReference type="InterPro" id="IPR020904">
    <property type="entry name" value="Sc_DH/Rdtase_CS"/>
</dbReference>
<dbReference type="PANTHER" id="PTHR44196">
    <property type="entry name" value="DEHYDROGENASE/REDUCTASE SDR FAMILY MEMBER 7B"/>
    <property type="match status" value="1"/>
</dbReference>
<dbReference type="STRING" id="1129374.AJE_15364"/>
<dbReference type="PRINTS" id="PR00081">
    <property type="entry name" value="GDHRDH"/>
</dbReference>
<protein>
    <submittedName>
        <fullName evidence="4">Short chain dehydrogenase</fullName>
    </submittedName>
</protein>
<sequence length="286" mass="30633">MSAAALQGQTLLLLGASGGIGAALAKQLAAQGANLIISGRNLVPLQRLATQLATKTQCVAADLSDASGREHLLLALPDKLDGVIFAAGYNDFALFEQQDPTAIHRLFALNTLLPILLTRALLPRLTPQGRLVYVGSTLGAIGYPGYAAYGASKAALKHFVQALRREMADTALQFCYIAPRATQTSMNTLAAQQLNQALGSKTDQPEWVASQILNQLIAKQMQDQNLGMPERLFIRLNALLPALLDKALRKQLTTIKQFARRQAAGLTHNALAEVKNVPASDKGAYK</sequence>
<evidence type="ECO:0000313" key="4">
    <source>
        <dbReference type="EMBL" id="EHR39704.1"/>
    </source>
</evidence>
<evidence type="ECO:0000313" key="5">
    <source>
        <dbReference type="Proteomes" id="UP000012046"/>
    </source>
</evidence>
<dbReference type="eggNOG" id="COG0300">
    <property type="taxonomic scope" value="Bacteria"/>
</dbReference>
<comment type="caution">
    <text evidence="4">The sequence shown here is derived from an EMBL/GenBank/DDBJ whole genome shotgun (WGS) entry which is preliminary data.</text>
</comment>
<comment type="similarity">
    <text evidence="1">Belongs to the short-chain dehydrogenases/reductases (SDR) family.</text>
</comment>
<evidence type="ECO:0000256" key="2">
    <source>
        <dbReference type="ARBA" id="ARBA00023002"/>
    </source>
</evidence>
<organism evidence="4 5">
    <name type="scientific">Alishewanella jeotgali KCTC 22429</name>
    <dbReference type="NCBI Taxonomy" id="1129374"/>
    <lineage>
        <taxon>Bacteria</taxon>
        <taxon>Pseudomonadati</taxon>
        <taxon>Pseudomonadota</taxon>
        <taxon>Gammaproteobacteria</taxon>
        <taxon>Alteromonadales</taxon>
        <taxon>Alteromonadaceae</taxon>
        <taxon>Alishewanella</taxon>
    </lineage>
</organism>
<evidence type="ECO:0000256" key="1">
    <source>
        <dbReference type="ARBA" id="ARBA00006484"/>
    </source>
</evidence>
<evidence type="ECO:0000259" key="3">
    <source>
        <dbReference type="SMART" id="SM00822"/>
    </source>
</evidence>
<dbReference type="Gene3D" id="3.40.50.720">
    <property type="entry name" value="NAD(P)-binding Rossmann-like Domain"/>
    <property type="match status" value="1"/>
</dbReference>
<dbReference type="AlphaFoldDB" id="H3ZI62"/>
<keyword evidence="5" id="KW-1185">Reference proteome</keyword>
<accession>H3ZI62</accession>
<dbReference type="Pfam" id="PF00106">
    <property type="entry name" value="adh_short"/>
    <property type="match status" value="1"/>
</dbReference>